<dbReference type="Pfam" id="PF04536">
    <property type="entry name" value="TPM_phosphatase"/>
    <property type="match status" value="1"/>
</dbReference>
<comment type="caution">
    <text evidence="4">The sequence shown here is derived from an EMBL/GenBank/DDBJ whole genome shotgun (WGS) entry which is preliminary data.</text>
</comment>
<evidence type="ECO:0000313" key="4">
    <source>
        <dbReference type="EMBL" id="MEQ7155800.1"/>
    </source>
</evidence>
<keyword evidence="2" id="KW-0732">Signal</keyword>
<feature type="transmembrane region" description="Helical" evidence="1">
    <location>
        <begin position="179"/>
        <end position="197"/>
    </location>
</feature>
<reference evidence="4 5" key="1">
    <citation type="submission" date="2024-06" db="EMBL/GenBank/DDBJ databases">
        <title>Brevundimonas sp. C11.</title>
        <authorList>
            <person name="Maltman C."/>
        </authorList>
    </citation>
    <scope>NUCLEOTIDE SEQUENCE [LARGE SCALE GENOMIC DNA]</scope>
    <source>
        <strain evidence="4 5">C11</strain>
    </source>
</reference>
<keyword evidence="1" id="KW-1133">Transmembrane helix</keyword>
<dbReference type="EMBL" id="JBEGDD010000009">
    <property type="protein sequence ID" value="MEQ7155800.1"/>
    <property type="molecule type" value="Genomic_DNA"/>
</dbReference>
<gene>
    <name evidence="4" type="ORF">ABN401_11320</name>
</gene>
<evidence type="ECO:0000256" key="1">
    <source>
        <dbReference type="SAM" id="Phobius"/>
    </source>
</evidence>
<organism evidence="4 5">
    <name type="scientific">Brevundimonas aurifodinae</name>
    <dbReference type="NCBI Taxonomy" id="1508312"/>
    <lineage>
        <taxon>Bacteria</taxon>
        <taxon>Pseudomonadati</taxon>
        <taxon>Pseudomonadota</taxon>
        <taxon>Alphaproteobacteria</taxon>
        <taxon>Caulobacterales</taxon>
        <taxon>Caulobacteraceae</taxon>
        <taxon>Brevundimonas</taxon>
    </lineage>
</organism>
<name>A0ABV1NQ98_9CAUL</name>
<feature type="chain" id="PRO_5047457955" evidence="2">
    <location>
        <begin position="21"/>
        <end position="258"/>
    </location>
</feature>
<evidence type="ECO:0000256" key="2">
    <source>
        <dbReference type="SAM" id="SignalP"/>
    </source>
</evidence>
<evidence type="ECO:0000313" key="5">
    <source>
        <dbReference type="Proteomes" id="UP001445732"/>
    </source>
</evidence>
<evidence type="ECO:0000259" key="3">
    <source>
        <dbReference type="Pfam" id="PF04536"/>
    </source>
</evidence>
<feature type="domain" description="TPM" evidence="3">
    <location>
        <begin position="31"/>
        <end position="154"/>
    </location>
</feature>
<keyword evidence="5" id="KW-1185">Reference proteome</keyword>
<feature type="signal peptide" evidence="2">
    <location>
        <begin position="1"/>
        <end position="20"/>
    </location>
</feature>
<sequence length="258" mass="26675">MVILLVGLVSCLAATTQTIAQPAFPALTGRVVDEARLLSAPKEAEITAKLEALEAATGDQLVVVTVNSLHDYEIEDYGYQLGRAWGIGAAETDSGVLLIVAPNERKVRIEVGYGLEPVLTDALSNQIIQTDILPPFREGGYERGITAGVDAIDTQLRLDPAEAQARAAAAEPTESEIPVMPAIIIAVIFILLFINMMRSAGGGRRRRGRKGGIDPILVWGAAEILSSVGRGGSSGGSSFGGFSGGGGSFGGGGASGGW</sequence>
<protein>
    <submittedName>
        <fullName evidence="4">TPM domain-containing protein</fullName>
    </submittedName>
</protein>
<proteinExistence type="predicted"/>
<dbReference type="RefSeq" id="WP_349684955.1">
    <property type="nucleotide sequence ID" value="NZ_JBEGDD010000009.1"/>
</dbReference>
<dbReference type="PANTHER" id="PTHR30373">
    <property type="entry name" value="UPF0603 PROTEIN YGCG"/>
    <property type="match status" value="1"/>
</dbReference>
<dbReference type="Gene3D" id="3.10.310.50">
    <property type="match status" value="1"/>
</dbReference>
<dbReference type="PANTHER" id="PTHR30373:SF2">
    <property type="entry name" value="UPF0603 PROTEIN YGCG"/>
    <property type="match status" value="1"/>
</dbReference>
<accession>A0ABV1NQ98</accession>
<dbReference type="Proteomes" id="UP001445732">
    <property type="component" value="Unassembled WGS sequence"/>
</dbReference>
<dbReference type="InterPro" id="IPR007621">
    <property type="entry name" value="TPM_dom"/>
</dbReference>
<keyword evidence="1" id="KW-0812">Transmembrane</keyword>
<keyword evidence="1" id="KW-0472">Membrane</keyword>